<name>A0A3B0U2B8_9ZZZZ</name>
<dbReference type="AlphaFoldDB" id="A0A3B0U2B8"/>
<gene>
    <name evidence="2" type="ORF">MNBD_ALPHA12-2172</name>
</gene>
<protein>
    <submittedName>
        <fullName evidence="2">Uncharacterized protein</fullName>
    </submittedName>
</protein>
<organism evidence="2">
    <name type="scientific">hydrothermal vent metagenome</name>
    <dbReference type="NCBI Taxonomy" id="652676"/>
    <lineage>
        <taxon>unclassified sequences</taxon>
        <taxon>metagenomes</taxon>
        <taxon>ecological metagenomes</taxon>
    </lineage>
</organism>
<accession>A0A3B0U2B8</accession>
<sequence>MDPRVKPEGDAQFLLCATFPILCMDTFLGGGAGEAGTARDGGANKRAGGAGDGSKATNGGA</sequence>
<dbReference type="EMBL" id="UOEO01000204">
    <property type="protein sequence ID" value="VAW22503.1"/>
    <property type="molecule type" value="Genomic_DNA"/>
</dbReference>
<evidence type="ECO:0000256" key="1">
    <source>
        <dbReference type="SAM" id="MobiDB-lite"/>
    </source>
</evidence>
<reference evidence="2" key="1">
    <citation type="submission" date="2018-06" db="EMBL/GenBank/DDBJ databases">
        <authorList>
            <person name="Zhirakovskaya E."/>
        </authorList>
    </citation>
    <scope>NUCLEOTIDE SEQUENCE</scope>
</reference>
<evidence type="ECO:0000313" key="2">
    <source>
        <dbReference type="EMBL" id="VAW22503.1"/>
    </source>
</evidence>
<proteinExistence type="predicted"/>
<feature type="region of interest" description="Disordered" evidence="1">
    <location>
        <begin position="34"/>
        <end position="61"/>
    </location>
</feature>